<protein>
    <submittedName>
        <fullName evidence="1">Uncharacterized protein</fullName>
    </submittedName>
</protein>
<proteinExistence type="predicted"/>
<dbReference type="EMBL" id="BK015120">
    <property type="protein sequence ID" value="DAD91720.1"/>
    <property type="molecule type" value="Genomic_DNA"/>
</dbReference>
<organism evidence="1">
    <name type="scientific">Phage sp. ctv3H3</name>
    <dbReference type="NCBI Taxonomy" id="2826753"/>
    <lineage>
        <taxon>Viruses</taxon>
    </lineage>
</organism>
<name>A0A8S5NBV7_9VIRU</name>
<accession>A0A8S5NBV7</accession>
<evidence type="ECO:0000313" key="1">
    <source>
        <dbReference type="EMBL" id="DAD91720.1"/>
    </source>
</evidence>
<reference evidence="1" key="1">
    <citation type="journal article" date="2021" name="Proc. Natl. Acad. Sci. U.S.A.">
        <title>A Catalog of Tens of Thousands of Viruses from Human Metagenomes Reveals Hidden Associations with Chronic Diseases.</title>
        <authorList>
            <person name="Tisza M.J."/>
            <person name="Buck C.B."/>
        </authorList>
    </citation>
    <scope>NUCLEOTIDE SEQUENCE</scope>
    <source>
        <strain evidence="1">Ctv3H3</strain>
    </source>
</reference>
<sequence>MGAIHPKNLPFYGQKILSITTFFNGYTDRRIDCARITGNILQNPFDKISVFQINLKQVIKAKFYVDICTNYFQKQR</sequence>